<organism evidence="11 12">
    <name type="scientific">Magnetospirillum aberrantis SpK</name>
    <dbReference type="NCBI Taxonomy" id="908842"/>
    <lineage>
        <taxon>Bacteria</taxon>
        <taxon>Pseudomonadati</taxon>
        <taxon>Pseudomonadota</taxon>
        <taxon>Alphaproteobacteria</taxon>
        <taxon>Rhodospirillales</taxon>
        <taxon>Rhodospirillaceae</taxon>
        <taxon>Magnetospirillum</taxon>
    </lineage>
</organism>
<name>A0A7C9V1K9_9PROT</name>
<feature type="chain" id="PRO_5028856563" description="Parvulin-like PPIase" evidence="9">
    <location>
        <begin position="27"/>
        <end position="278"/>
    </location>
</feature>
<dbReference type="Pfam" id="PF13616">
    <property type="entry name" value="Rotamase_3"/>
    <property type="match status" value="1"/>
</dbReference>
<keyword evidence="12" id="KW-1185">Reference proteome</keyword>
<proteinExistence type="inferred from homology"/>
<keyword evidence="5 8" id="KW-0697">Rotamase</keyword>
<dbReference type="EMBL" id="JAAIYP010000045">
    <property type="protein sequence ID" value="NFV82094.1"/>
    <property type="molecule type" value="Genomic_DNA"/>
</dbReference>
<evidence type="ECO:0000259" key="10">
    <source>
        <dbReference type="PROSITE" id="PS50198"/>
    </source>
</evidence>
<comment type="caution">
    <text evidence="11">The sequence shown here is derived from an EMBL/GenBank/DDBJ whole genome shotgun (WGS) entry which is preliminary data.</text>
</comment>
<comment type="similarity">
    <text evidence="2">Belongs to the PpiC/parvulin rotamase family.</text>
</comment>
<dbReference type="InterPro" id="IPR046357">
    <property type="entry name" value="PPIase_dom_sf"/>
</dbReference>
<dbReference type="PANTHER" id="PTHR47245:SF2">
    <property type="entry name" value="PEPTIDYL-PROLYL CIS-TRANS ISOMERASE HP_0175-RELATED"/>
    <property type="match status" value="1"/>
</dbReference>
<evidence type="ECO:0000256" key="1">
    <source>
        <dbReference type="ARBA" id="ARBA00000971"/>
    </source>
</evidence>
<dbReference type="InterPro" id="IPR050245">
    <property type="entry name" value="PrsA_foldase"/>
</dbReference>
<evidence type="ECO:0000256" key="7">
    <source>
        <dbReference type="ARBA" id="ARBA00031484"/>
    </source>
</evidence>
<dbReference type="Gene3D" id="1.10.8.1040">
    <property type="match status" value="1"/>
</dbReference>
<feature type="signal peptide" evidence="9">
    <location>
        <begin position="1"/>
        <end position="26"/>
    </location>
</feature>
<comment type="catalytic activity">
    <reaction evidence="1">
        <text>[protein]-peptidylproline (omega=180) = [protein]-peptidylproline (omega=0)</text>
        <dbReference type="Rhea" id="RHEA:16237"/>
        <dbReference type="Rhea" id="RHEA-COMP:10747"/>
        <dbReference type="Rhea" id="RHEA-COMP:10748"/>
        <dbReference type="ChEBI" id="CHEBI:83833"/>
        <dbReference type="ChEBI" id="CHEBI:83834"/>
        <dbReference type="EC" id="5.2.1.8"/>
    </reaction>
</comment>
<evidence type="ECO:0000313" key="12">
    <source>
        <dbReference type="Proteomes" id="UP000480684"/>
    </source>
</evidence>
<dbReference type="SUPFAM" id="SSF54534">
    <property type="entry name" value="FKBP-like"/>
    <property type="match status" value="1"/>
</dbReference>
<gene>
    <name evidence="11" type="ORF">G4223_18445</name>
</gene>
<keyword evidence="9" id="KW-0732">Signal</keyword>
<keyword evidence="8 11" id="KW-0413">Isomerase</keyword>
<evidence type="ECO:0000256" key="5">
    <source>
        <dbReference type="ARBA" id="ARBA00023110"/>
    </source>
</evidence>
<evidence type="ECO:0000256" key="6">
    <source>
        <dbReference type="ARBA" id="ARBA00030642"/>
    </source>
</evidence>
<dbReference type="AlphaFoldDB" id="A0A7C9V1K9"/>
<dbReference type="EC" id="5.2.1.8" evidence="3"/>
<dbReference type="InterPro" id="IPR000297">
    <property type="entry name" value="PPIase_PpiC"/>
</dbReference>
<dbReference type="Gene3D" id="3.10.50.40">
    <property type="match status" value="1"/>
</dbReference>
<dbReference type="SUPFAM" id="SSF109998">
    <property type="entry name" value="Triger factor/SurA peptide-binding domain-like"/>
    <property type="match status" value="1"/>
</dbReference>
<dbReference type="PROSITE" id="PS50198">
    <property type="entry name" value="PPIC_PPIASE_2"/>
    <property type="match status" value="1"/>
</dbReference>
<dbReference type="Proteomes" id="UP000480684">
    <property type="component" value="Unassembled WGS sequence"/>
</dbReference>
<evidence type="ECO:0000313" key="11">
    <source>
        <dbReference type="EMBL" id="NFV82094.1"/>
    </source>
</evidence>
<dbReference type="RefSeq" id="WP_163682774.1">
    <property type="nucleotide sequence ID" value="NZ_JAAIYP010000045.1"/>
</dbReference>
<evidence type="ECO:0000256" key="3">
    <source>
        <dbReference type="ARBA" id="ARBA00013194"/>
    </source>
</evidence>
<dbReference type="InterPro" id="IPR027304">
    <property type="entry name" value="Trigger_fact/SurA_dom_sf"/>
</dbReference>
<protein>
    <recommendedName>
        <fullName evidence="4">Parvulin-like PPIase</fullName>
        <ecNumber evidence="3">5.2.1.8</ecNumber>
    </recommendedName>
    <alternativeName>
        <fullName evidence="6">Peptidyl-prolyl cis-trans isomerase plp</fullName>
    </alternativeName>
    <alternativeName>
        <fullName evidence="7">Rotamase plp</fullName>
    </alternativeName>
</protein>
<evidence type="ECO:0000256" key="2">
    <source>
        <dbReference type="ARBA" id="ARBA00007656"/>
    </source>
</evidence>
<sequence length="278" mass="30449">MKILSARCAFLAAGFGVLLAAPSAWAADKDPVVAVVNGSEIHASALASYRRTLPPQMAAQVPYEALLDSMINNRLAFDQGKKEGIDKDPEVKQALKDIEQQLVVKAWMGKKLKAAVTDEAVKQGYDKFLAEFKPAEEVRARHILTESEEAAKVVISDLQKGADFTETAKAKSKDPSARQNGGDLGYFTKDEMVPQFSEAAFAMKNGELSTTPVKSQFGWHVIKVEDRRMSSPPSFEQAQPVLREKLAEDTAEALISDMRAKAKVKRFDPEGKPLPDAK</sequence>
<evidence type="ECO:0000256" key="4">
    <source>
        <dbReference type="ARBA" id="ARBA00018370"/>
    </source>
</evidence>
<reference evidence="11 12" key="1">
    <citation type="submission" date="2020-02" db="EMBL/GenBank/DDBJ databases">
        <authorList>
            <person name="Dziuba M."/>
            <person name="Kuznetsov B."/>
            <person name="Mardanov A."/>
            <person name="Ravin N."/>
            <person name="Grouzdev D."/>
        </authorList>
    </citation>
    <scope>NUCLEOTIDE SEQUENCE [LARGE SCALE GENOMIC DNA]</scope>
    <source>
        <strain evidence="11 12">SpK</strain>
    </source>
</reference>
<dbReference type="GO" id="GO:0003755">
    <property type="term" value="F:peptidyl-prolyl cis-trans isomerase activity"/>
    <property type="evidence" value="ECO:0007669"/>
    <property type="project" value="UniProtKB-KW"/>
</dbReference>
<dbReference type="PANTHER" id="PTHR47245">
    <property type="entry name" value="PEPTIDYLPROLYL ISOMERASE"/>
    <property type="match status" value="1"/>
</dbReference>
<evidence type="ECO:0000256" key="9">
    <source>
        <dbReference type="SAM" id="SignalP"/>
    </source>
</evidence>
<accession>A0A7C9V1K9</accession>
<evidence type="ECO:0000256" key="8">
    <source>
        <dbReference type="PROSITE-ProRule" id="PRU00278"/>
    </source>
</evidence>
<feature type="domain" description="PpiC" evidence="10">
    <location>
        <begin position="135"/>
        <end position="226"/>
    </location>
</feature>